<reference evidence="1" key="1">
    <citation type="submission" date="2023-11" db="EMBL/GenBank/DDBJ databases">
        <authorList>
            <person name="Poullet M."/>
        </authorList>
    </citation>
    <scope>NUCLEOTIDE SEQUENCE</scope>
    <source>
        <strain evidence="1">E1834</strain>
    </source>
</reference>
<comment type="caution">
    <text evidence="1">The sequence shown here is derived from an EMBL/GenBank/DDBJ whole genome shotgun (WGS) entry which is preliminary data.</text>
</comment>
<accession>A0ACB0YEB1</accession>
<name>A0ACB0YEB1_MELEN</name>
<keyword evidence="2" id="KW-1185">Reference proteome</keyword>
<protein>
    <submittedName>
        <fullName evidence="1">Uncharacterized protein</fullName>
    </submittedName>
</protein>
<evidence type="ECO:0000313" key="2">
    <source>
        <dbReference type="Proteomes" id="UP001497535"/>
    </source>
</evidence>
<organism evidence="1 2">
    <name type="scientific">Meloidogyne enterolobii</name>
    <name type="common">Root-knot nematode worm</name>
    <name type="synonym">Meloidogyne mayaguensis</name>
    <dbReference type="NCBI Taxonomy" id="390850"/>
    <lineage>
        <taxon>Eukaryota</taxon>
        <taxon>Metazoa</taxon>
        <taxon>Ecdysozoa</taxon>
        <taxon>Nematoda</taxon>
        <taxon>Chromadorea</taxon>
        <taxon>Rhabditida</taxon>
        <taxon>Tylenchina</taxon>
        <taxon>Tylenchomorpha</taxon>
        <taxon>Tylenchoidea</taxon>
        <taxon>Meloidogynidae</taxon>
        <taxon>Meloidogyninae</taxon>
        <taxon>Meloidogyne</taxon>
    </lineage>
</organism>
<sequence>MPQWQLFFLHSAPHLDPLPTAMASGGGRWDGATSKACAGPGWYWDVGRVACDVKGPERRCR</sequence>
<proteinExistence type="predicted"/>
<dbReference type="EMBL" id="CAVMJV010000010">
    <property type="protein sequence ID" value="CAK5043043.1"/>
    <property type="molecule type" value="Genomic_DNA"/>
</dbReference>
<evidence type="ECO:0000313" key="1">
    <source>
        <dbReference type="EMBL" id="CAK5043043.1"/>
    </source>
</evidence>
<gene>
    <name evidence="1" type="ORF">MENTE1834_LOCUS11038</name>
</gene>
<dbReference type="Proteomes" id="UP001497535">
    <property type="component" value="Unassembled WGS sequence"/>
</dbReference>